<protein>
    <submittedName>
        <fullName evidence="1">Uncharacterized protein</fullName>
    </submittedName>
</protein>
<dbReference type="AlphaFoldDB" id="A0A075GUA3"/>
<name>A0A075GUA3_9EURY</name>
<reference evidence="1" key="1">
    <citation type="journal article" date="2014" name="Genome Biol. Evol.">
        <title>Pangenome evidence for extensive interdomain horizontal transfer affecting lineage core and shell genes in uncultured planktonic thaumarchaeota and euryarchaeota.</title>
        <authorList>
            <person name="Deschamps P."/>
            <person name="Zivanovic Y."/>
            <person name="Moreira D."/>
            <person name="Rodriguez-Valera F."/>
            <person name="Lopez-Garcia P."/>
        </authorList>
    </citation>
    <scope>NUCLEOTIDE SEQUENCE</scope>
</reference>
<sequence>MLKTTTRRRIIGNMLPTSVLQQLDGMDDYDRLLAYDRVGRENRLSAAEVQAQFEAYKRGEVGHTSLSTEDIEAASGGVEVNSDTNYLQDAHRYRAQYDPSHEGQERQANVNQAIICPHCSSALGIPSTRPIKVTCPNCMMEAVFTS</sequence>
<organism evidence="1">
    <name type="scientific">uncultured marine group II/III euryarchaeote KM3_182_B06</name>
    <dbReference type="NCBI Taxonomy" id="1457946"/>
    <lineage>
        <taxon>Archaea</taxon>
        <taxon>Methanobacteriati</taxon>
        <taxon>Methanobacteriota</taxon>
        <taxon>environmental samples</taxon>
    </lineage>
</organism>
<dbReference type="EMBL" id="KF900737">
    <property type="protein sequence ID" value="AIF05368.1"/>
    <property type="molecule type" value="Genomic_DNA"/>
</dbReference>
<accession>A0A075GUA3</accession>
<proteinExistence type="predicted"/>
<evidence type="ECO:0000313" key="1">
    <source>
        <dbReference type="EMBL" id="AIF05368.1"/>
    </source>
</evidence>